<dbReference type="CDD" id="cd01166">
    <property type="entry name" value="KdgK"/>
    <property type="match status" value="1"/>
</dbReference>
<evidence type="ECO:0000313" key="7">
    <source>
        <dbReference type="EMBL" id="MCP9273453.1"/>
    </source>
</evidence>
<dbReference type="InterPro" id="IPR029056">
    <property type="entry name" value="Ribokinase-like"/>
</dbReference>
<evidence type="ECO:0000313" key="8">
    <source>
        <dbReference type="Proteomes" id="UP001651690"/>
    </source>
</evidence>
<protein>
    <submittedName>
        <fullName evidence="7">5-dehydro-2-deoxygluconokinase</fullName>
        <ecNumber evidence="7">2.7.1.92</ecNumber>
    </submittedName>
</protein>
<keyword evidence="5" id="KW-0067">ATP-binding</keyword>
<dbReference type="Gene3D" id="3.40.1190.20">
    <property type="match status" value="1"/>
</dbReference>
<dbReference type="GO" id="GO:0047590">
    <property type="term" value="F:5-dehydro-2-deoxygluconokinase activity"/>
    <property type="evidence" value="ECO:0007669"/>
    <property type="project" value="UniProtKB-EC"/>
</dbReference>
<dbReference type="PANTHER" id="PTHR43085:SF49">
    <property type="entry name" value="5-DEHYDRO-2-DEOXYGLUCONOKINASE"/>
    <property type="match status" value="1"/>
</dbReference>
<evidence type="ECO:0000256" key="5">
    <source>
        <dbReference type="ARBA" id="ARBA00022840"/>
    </source>
</evidence>
<dbReference type="NCBIfam" id="TIGR04382">
    <property type="entry name" value="myo_inos_iolC_N"/>
    <property type="match status" value="1"/>
</dbReference>
<keyword evidence="8" id="KW-1185">Reference proteome</keyword>
<dbReference type="Pfam" id="PF00294">
    <property type="entry name" value="PfkB"/>
    <property type="match status" value="1"/>
</dbReference>
<keyword evidence="4" id="KW-0418">Kinase</keyword>
<comment type="similarity">
    <text evidence="1">Belongs to the carbohydrate kinase PfkB family.</text>
</comment>
<reference evidence="7 8" key="1">
    <citation type="submission" date="2022-06" db="EMBL/GenBank/DDBJ databases">
        <title>Mycolicibacterium sp. CAU 1645 isolated from seawater.</title>
        <authorList>
            <person name="Kim W."/>
        </authorList>
    </citation>
    <scope>NUCLEOTIDE SEQUENCE [LARGE SCALE GENOMIC DNA]</scope>
    <source>
        <strain evidence="7 8">CAU 1645</strain>
    </source>
</reference>
<dbReference type="EC" id="2.7.1.92" evidence="7"/>
<accession>A0ABT1M2S4</accession>
<evidence type="ECO:0000256" key="4">
    <source>
        <dbReference type="ARBA" id="ARBA00022777"/>
    </source>
</evidence>
<evidence type="ECO:0000256" key="2">
    <source>
        <dbReference type="ARBA" id="ARBA00022679"/>
    </source>
</evidence>
<dbReference type="PANTHER" id="PTHR43085">
    <property type="entry name" value="HEXOKINASE FAMILY MEMBER"/>
    <property type="match status" value="1"/>
</dbReference>
<name>A0ABT1M2S4_9MYCO</name>
<dbReference type="Gene3D" id="2.20.150.10">
    <property type="entry name" value="putative 5-dehydro-2- deoxygluconokinase"/>
    <property type="match status" value="1"/>
</dbReference>
<dbReference type="SUPFAM" id="SSF53613">
    <property type="entry name" value="Ribokinase-like"/>
    <property type="match status" value="1"/>
</dbReference>
<gene>
    <name evidence="7" type="primary">iolC</name>
    <name evidence="7" type="ORF">NM203_14795</name>
</gene>
<evidence type="ECO:0000256" key="1">
    <source>
        <dbReference type="ARBA" id="ARBA00010688"/>
    </source>
</evidence>
<dbReference type="InterPro" id="IPR011611">
    <property type="entry name" value="PfkB_dom"/>
</dbReference>
<dbReference type="EMBL" id="JANDBD010000005">
    <property type="protein sequence ID" value="MCP9273453.1"/>
    <property type="molecule type" value="Genomic_DNA"/>
</dbReference>
<feature type="domain" description="Carbohydrate kinase PfkB" evidence="6">
    <location>
        <begin position="14"/>
        <end position="310"/>
    </location>
</feature>
<dbReference type="RefSeq" id="WP_255060746.1">
    <property type="nucleotide sequence ID" value="NZ_JANDBD010000005.1"/>
</dbReference>
<evidence type="ECO:0000256" key="3">
    <source>
        <dbReference type="ARBA" id="ARBA00022741"/>
    </source>
</evidence>
<sequence>MSLERPTSTEPFDVIAIGRSGVDVYPLQTGVGLEDVESFGKFLGGSAANVAVAAARLGNSTALITGVGADPFGRYVRGELARLGVDDRFVATHDEYPTPVTFCEIFPPDHFPLYFYRKPSAPDLQIEPSELDTDAVRNARLYWSTVTGLSEEPSRSAHFAAWEARARQPLTVLDLDYRPMFWESPAAATEQVQRALGHVTVAVGNREECEIAVGETSPHRAADALLDLGIELAIVKQGPRGVLGKTKHSSVTVPPNEIDVINGLGAGDAFGGSLIHGLLRGWPLEKTLRYANAAGAIVASRLECSTAMPTAAEVADLAEQTAVEAVNV</sequence>
<proteinExistence type="inferred from homology"/>
<organism evidence="7 8">
    <name type="scientific">Mycolicibacterium arenosum</name>
    <dbReference type="NCBI Taxonomy" id="2952157"/>
    <lineage>
        <taxon>Bacteria</taxon>
        <taxon>Bacillati</taxon>
        <taxon>Actinomycetota</taxon>
        <taxon>Actinomycetes</taxon>
        <taxon>Mycobacteriales</taxon>
        <taxon>Mycobacteriaceae</taxon>
        <taxon>Mycolicibacterium</taxon>
    </lineage>
</organism>
<dbReference type="InterPro" id="IPR050306">
    <property type="entry name" value="PfkB_Carbo_kinase"/>
</dbReference>
<keyword evidence="2 7" id="KW-0808">Transferase</keyword>
<dbReference type="InterPro" id="IPR023314">
    <property type="entry name" value="Myo_inos_IolC-like_sf"/>
</dbReference>
<keyword evidence="3" id="KW-0547">Nucleotide-binding</keyword>
<evidence type="ECO:0000259" key="6">
    <source>
        <dbReference type="Pfam" id="PF00294"/>
    </source>
</evidence>
<comment type="caution">
    <text evidence="7">The sequence shown here is derived from an EMBL/GenBank/DDBJ whole genome shotgun (WGS) entry which is preliminary data.</text>
</comment>
<dbReference type="Proteomes" id="UP001651690">
    <property type="component" value="Unassembled WGS sequence"/>
</dbReference>
<dbReference type="InterPro" id="IPR030830">
    <property type="entry name" value="Myo_inos_IolC"/>
</dbReference>